<organism evidence="1 2">
    <name type="scientific">Cyclonatronum proteinivorum</name>
    <dbReference type="NCBI Taxonomy" id="1457365"/>
    <lineage>
        <taxon>Bacteria</taxon>
        <taxon>Pseudomonadati</taxon>
        <taxon>Balneolota</taxon>
        <taxon>Balneolia</taxon>
        <taxon>Balneolales</taxon>
        <taxon>Cyclonatronaceae</taxon>
        <taxon>Cyclonatronum</taxon>
    </lineage>
</organism>
<name>A0A345UI98_9BACT</name>
<proteinExistence type="predicted"/>
<gene>
    <name evidence="1" type="ORF">CYPRO_0923</name>
</gene>
<dbReference type="AlphaFoldDB" id="A0A345UI98"/>
<dbReference type="Gene3D" id="2.40.160.60">
    <property type="entry name" value="Outer membrane protein transport protein (OMPP1/FadL/TodX)"/>
    <property type="match status" value="1"/>
</dbReference>
<reference evidence="1 2" key="1">
    <citation type="submission" date="2018-03" db="EMBL/GenBank/DDBJ databases">
        <title>Phenotypic and genomic properties of Cyclonatronum proteinivorum gen. nov., sp. nov., a haloalkaliphilic bacteroidete from soda lakes possessing Na+-translocating rhodopsin.</title>
        <authorList>
            <person name="Toshchakov S.V."/>
            <person name="Korzhenkov A."/>
            <person name="Samarov N.I."/>
            <person name="Kublanov I.V."/>
            <person name="Muntyan M.S."/>
            <person name="Sorokin D.Y."/>
        </authorList>
    </citation>
    <scope>NUCLEOTIDE SEQUENCE [LARGE SCALE GENOMIC DNA]</scope>
    <source>
        <strain evidence="1 2">Omega</strain>
    </source>
</reference>
<protein>
    <recommendedName>
        <fullName evidence="3">Long-chain fatty acid transport protein</fullName>
    </recommendedName>
</protein>
<dbReference type="EMBL" id="CP027806">
    <property type="protein sequence ID" value="AXJ00200.1"/>
    <property type="molecule type" value="Genomic_DNA"/>
</dbReference>
<dbReference type="KEGG" id="cprv:CYPRO_0923"/>
<keyword evidence="2" id="KW-1185">Reference proteome</keyword>
<sequence length="428" mass="47347">MILVLMVLHTTTAHAQENLVRSASVYSVLGLGMPQDYLSIHGTGMSLIGVATPDRTKGTLANPAMWGSTYLTHMTVSGNVTTFAASDGVTDASSTLVGFDRFQAQIPLIRERLGLSAGLYRSTDVRYTLIEDSNIVLPTADSLSVVDYTSAVSGTGGINRLEVGLGLRLNNHIFIGYAPSMKFGIIDEDNQILFNSSLYSPVRYNQRTRYRGIAHRFGTMITLPRVFSSRDQLVFGATATLSSDLSAHRKINTRILTGQILNDLELVPEDEFGKQNVTYPFETTLGLSYFPTQYTLFSAEVHFQQWSQLNSFESEEQLSFMKDRVRLGFGFEYDAFSRGNEGLFNSLIYRAGFSYDNGHLSIEGTDIDTMLFSVGLGIPSPSMGSSLDLSFDFGLRGTEDDGLVRERIFGLRASLSFSELMFLQRRVN</sequence>
<evidence type="ECO:0000313" key="1">
    <source>
        <dbReference type="EMBL" id="AXJ00200.1"/>
    </source>
</evidence>
<evidence type="ECO:0008006" key="3">
    <source>
        <dbReference type="Google" id="ProtNLM"/>
    </source>
</evidence>
<evidence type="ECO:0000313" key="2">
    <source>
        <dbReference type="Proteomes" id="UP000254808"/>
    </source>
</evidence>
<dbReference type="Proteomes" id="UP000254808">
    <property type="component" value="Chromosome"/>
</dbReference>
<accession>A0A345UI98</accession>